<dbReference type="InterPro" id="IPR003593">
    <property type="entry name" value="AAA+_ATPase"/>
</dbReference>
<feature type="transmembrane region" description="Helical" evidence="7">
    <location>
        <begin position="61"/>
        <end position="78"/>
    </location>
</feature>
<dbReference type="RefSeq" id="WP_007621406.1">
    <property type="nucleotide sequence ID" value="NZ_BAEO01000043.1"/>
</dbReference>
<accession>K6YP64</accession>
<evidence type="ECO:0000259" key="8">
    <source>
        <dbReference type="PROSITE" id="PS50893"/>
    </source>
</evidence>
<proteinExistence type="predicted"/>
<dbReference type="InterPro" id="IPR039421">
    <property type="entry name" value="Type_1_exporter"/>
</dbReference>
<evidence type="ECO:0000256" key="3">
    <source>
        <dbReference type="ARBA" id="ARBA00022741"/>
    </source>
</evidence>
<dbReference type="InterPro" id="IPR017871">
    <property type="entry name" value="ABC_transporter-like_CS"/>
</dbReference>
<keyword evidence="6 7" id="KW-0472">Membrane</keyword>
<name>K6YP64_9ALTE</name>
<dbReference type="InterPro" id="IPR003439">
    <property type="entry name" value="ABC_transporter-like_ATP-bd"/>
</dbReference>
<feature type="transmembrane region" description="Helical" evidence="7">
    <location>
        <begin position="130"/>
        <end position="154"/>
    </location>
</feature>
<comment type="subcellular location">
    <subcellularLocation>
        <location evidence="1">Cell membrane</location>
        <topology evidence="1">Multi-pass membrane protein</topology>
    </subcellularLocation>
</comment>
<dbReference type="Pfam" id="PF00005">
    <property type="entry name" value="ABC_tran"/>
    <property type="match status" value="1"/>
</dbReference>
<dbReference type="SUPFAM" id="SSF52540">
    <property type="entry name" value="P-loop containing nucleoside triphosphate hydrolases"/>
    <property type="match status" value="1"/>
</dbReference>
<organism evidence="10 11">
    <name type="scientific">Paraglaciecola arctica BSs20135</name>
    <dbReference type="NCBI Taxonomy" id="493475"/>
    <lineage>
        <taxon>Bacteria</taxon>
        <taxon>Pseudomonadati</taxon>
        <taxon>Pseudomonadota</taxon>
        <taxon>Gammaproteobacteria</taxon>
        <taxon>Alteromonadales</taxon>
        <taxon>Alteromonadaceae</taxon>
        <taxon>Paraglaciecola</taxon>
    </lineage>
</organism>
<dbReference type="GO" id="GO:0005524">
    <property type="term" value="F:ATP binding"/>
    <property type="evidence" value="ECO:0007669"/>
    <property type="project" value="UniProtKB-KW"/>
</dbReference>
<evidence type="ECO:0000313" key="11">
    <source>
        <dbReference type="Proteomes" id="UP000006327"/>
    </source>
</evidence>
<comment type="caution">
    <text evidence="10">The sequence shown here is derived from an EMBL/GenBank/DDBJ whole genome shotgun (WGS) entry which is preliminary data.</text>
</comment>
<dbReference type="Gene3D" id="1.20.1560.10">
    <property type="entry name" value="ABC transporter type 1, transmembrane domain"/>
    <property type="match status" value="1"/>
</dbReference>
<dbReference type="GO" id="GO:0005886">
    <property type="term" value="C:plasma membrane"/>
    <property type="evidence" value="ECO:0007669"/>
    <property type="project" value="UniProtKB-SubCell"/>
</dbReference>
<dbReference type="SUPFAM" id="SSF90123">
    <property type="entry name" value="ABC transporter transmembrane region"/>
    <property type="match status" value="1"/>
</dbReference>
<evidence type="ECO:0000313" key="10">
    <source>
        <dbReference type="EMBL" id="GAC19962.1"/>
    </source>
</evidence>
<dbReference type="eggNOG" id="COG1132">
    <property type="taxonomic scope" value="Bacteria"/>
</dbReference>
<keyword evidence="5 7" id="KW-1133">Transmembrane helix</keyword>
<evidence type="ECO:0000256" key="2">
    <source>
        <dbReference type="ARBA" id="ARBA00022692"/>
    </source>
</evidence>
<evidence type="ECO:0000259" key="9">
    <source>
        <dbReference type="PROSITE" id="PS50929"/>
    </source>
</evidence>
<evidence type="ECO:0000256" key="4">
    <source>
        <dbReference type="ARBA" id="ARBA00022840"/>
    </source>
</evidence>
<dbReference type="PROSITE" id="PS00211">
    <property type="entry name" value="ABC_TRANSPORTER_1"/>
    <property type="match status" value="1"/>
</dbReference>
<evidence type="ECO:0000256" key="1">
    <source>
        <dbReference type="ARBA" id="ARBA00004651"/>
    </source>
</evidence>
<dbReference type="PANTHER" id="PTHR43394">
    <property type="entry name" value="ATP-DEPENDENT PERMEASE MDL1, MITOCHONDRIAL"/>
    <property type="match status" value="1"/>
</dbReference>
<dbReference type="Pfam" id="PF00664">
    <property type="entry name" value="ABC_membrane"/>
    <property type="match status" value="1"/>
</dbReference>
<feature type="domain" description="ABC transmembrane type-1" evidence="9">
    <location>
        <begin position="19"/>
        <end position="303"/>
    </location>
</feature>
<keyword evidence="2 7" id="KW-0812">Transmembrane</keyword>
<gene>
    <name evidence="10" type="ORF">GARC_2999</name>
</gene>
<keyword evidence="4 10" id="KW-0067">ATP-binding</keyword>
<evidence type="ECO:0000256" key="6">
    <source>
        <dbReference type="ARBA" id="ARBA00023136"/>
    </source>
</evidence>
<feature type="transmembrane region" description="Helical" evidence="7">
    <location>
        <begin position="160"/>
        <end position="179"/>
    </location>
</feature>
<keyword evidence="3" id="KW-0547">Nucleotide-binding</keyword>
<protein>
    <submittedName>
        <fullName evidence="10">ATP-binding cassette, subfamily B, bacterial</fullName>
    </submittedName>
</protein>
<dbReference type="PROSITE" id="PS50893">
    <property type="entry name" value="ABC_TRANSPORTER_2"/>
    <property type="match status" value="1"/>
</dbReference>
<dbReference type="PANTHER" id="PTHR43394:SF1">
    <property type="entry name" value="ATP-BINDING CASSETTE SUB-FAMILY B MEMBER 10, MITOCHONDRIAL"/>
    <property type="match status" value="1"/>
</dbReference>
<evidence type="ECO:0000256" key="7">
    <source>
        <dbReference type="SAM" id="Phobius"/>
    </source>
</evidence>
<dbReference type="InterPro" id="IPR027417">
    <property type="entry name" value="P-loop_NTPase"/>
</dbReference>
<dbReference type="Gene3D" id="3.40.50.300">
    <property type="entry name" value="P-loop containing nucleotide triphosphate hydrolases"/>
    <property type="match status" value="1"/>
</dbReference>
<dbReference type="GO" id="GO:0016887">
    <property type="term" value="F:ATP hydrolysis activity"/>
    <property type="evidence" value="ECO:0007669"/>
    <property type="project" value="InterPro"/>
</dbReference>
<dbReference type="Proteomes" id="UP000006327">
    <property type="component" value="Unassembled WGS sequence"/>
</dbReference>
<reference evidence="10 11" key="1">
    <citation type="journal article" date="2017" name="Antonie Van Leeuwenhoek">
        <title>Rhizobium rhizosphaerae sp. nov., a novel species isolated from rice rhizosphere.</title>
        <authorList>
            <person name="Zhao J.J."/>
            <person name="Zhang J."/>
            <person name="Zhang R.J."/>
            <person name="Zhang C.W."/>
            <person name="Yin H.Q."/>
            <person name="Zhang X.X."/>
        </authorList>
    </citation>
    <scope>NUCLEOTIDE SEQUENCE [LARGE SCALE GENOMIC DNA]</scope>
    <source>
        <strain evidence="10 11">BSs20135</strain>
    </source>
</reference>
<feature type="transmembrane region" description="Helical" evidence="7">
    <location>
        <begin position="12"/>
        <end position="31"/>
    </location>
</feature>
<dbReference type="OrthoDB" id="9806127at2"/>
<evidence type="ECO:0000256" key="5">
    <source>
        <dbReference type="ARBA" id="ARBA00022989"/>
    </source>
</evidence>
<feature type="domain" description="ABC transporter" evidence="8">
    <location>
        <begin position="340"/>
        <end position="583"/>
    </location>
</feature>
<feature type="transmembrane region" description="Helical" evidence="7">
    <location>
        <begin position="274"/>
        <end position="295"/>
    </location>
</feature>
<dbReference type="InterPro" id="IPR011527">
    <property type="entry name" value="ABC1_TM_dom"/>
</dbReference>
<dbReference type="SMART" id="SM00382">
    <property type="entry name" value="AAA"/>
    <property type="match status" value="1"/>
</dbReference>
<dbReference type="STRING" id="493475.GARC_2999"/>
<dbReference type="PROSITE" id="PS50929">
    <property type="entry name" value="ABC_TM1F"/>
    <property type="match status" value="1"/>
</dbReference>
<sequence length="592" mass="67183">MTKSKFIIHYLLLNKYSYLFAILCIFVVNYLQVEIPRYIQLAVDLLNQSTIESKEGLLENVQWVIALSVVMVVVRILSRMYSLNPGRITEATLKNDVFHRLNRLPSTFHEKYASGKLISIINNDLNGIRLFYGIGFLQLFNILFALSLTPIWMWRISPELTLYSVIPIVIASVIFWLGFRKLRALHSQRLIRLQNLSEQLMNYLSGIDLIKNQQMGDWVTNEVDKVNRRLFDCTMQIAKIQTFFMPILDYANHFMKVLILGLGGYYLLQAKLSIGEITAFLSYSVLLALPLMHLGRIATVYQMGMISIDSVQNILNNEVPSTDMLRMSDAEKSSLRGSTLLVQNLSYSYPSAKNEPNELVLKNLSFTIEPGEKVGVLGSIGSGKSTLVNCLNHHLSLEKGHIFWGSKDITQMSRQDWRSYVRTITQDPFLFSDTIFENVKFGANHQGQATDDLDVEQVLELSQLSEDVRRFGAGDQTLVGEKGIMLSGGQKQRLSIARALLTPSDLIIMDNVLSAVDYETERTILKAVFNRIQGQSLLVVSHRVSALEYMDKILVLEQGEIIARGTHAELLGSCSYYRETWELQQHETETAA</sequence>
<dbReference type="AlphaFoldDB" id="K6YP64"/>
<dbReference type="InterPro" id="IPR036640">
    <property type="entry name" value="ABC1_TM_sf"/>
</dbReference>
<dbReference type="GO" id="GO:0015421">
    <property type="term" value="F:ABC-type oligopeptide transporter activity"/>
    <property type="evidence" value="ECO:0007669"/>
    <property type="project" value="TreeGrafter"/>
</dbReference>
<dbReference type="EMBL" id="BAEO01000043">
    <property type="protein sequence ID" value="GAC19962.1"/>
    <property type="molecule type" value="Genomic_DNA"/>
</dbReference>
<keyword evidence="11" id="KW-1185">Reference proteome</keyword>